<evidence type="ECO:0008006" key="3">
    <source>
        <dbReference type="Google" id="ProtNLM"/>
    </source>
</evidence>
<gene>
    <name evidence="2" type="ORF">AVDCRST_MAG11-1037</name>
</gene>
<reference evidence="2" key="1">
    <citation type="submission" date="2020-02" db="EMBL/GenBank/DDBJ databases">
        <authorList>
            <person name="Meier V. D."/>
        </authorList>
    </citation>
    <scope>NUCLEOTIDE SEQUENCE</scope>
    <source>
        <strain evidence="2">AVDCRST_MAG11</strain>
    </source>
</reference>
<protein>
    <recommendedName>
        <fullName evidence="3">Lipoprotein</fullName>
    </recommendedName>
</protein>
<feature type="compositionally biased region" description="Polar residues" evidence="1">
    <location>
        <begin position="45"/>
        <end position="58"/>
    </location>
</feature>
<sequence length="107" mass="10358">MISQPLVRGASRAAAALALAACTQGGREDYVKDGDSGAAAPAAVQTVNSPANPDSTAGVSRRTGERGSAGDTTASGVQKGTIGTNDNPRSVPGAATGTAPVPPKTTP</sequence>
<accession>A0A6J4KGB9</accession>
<organism evidence="2">
    <name type="scientific">uncultured Gemmatimonadaceae bacterium</name>
    <dbReference type="NCBI Taxonomy" id="246130"/>
    <lineage>
        <taxon>Bacteria</taxon>
        <taxon>Pseudomonadati</taxon>
        <taxon>Gemmatimonadota</taxon>
        <taxon>Gemmatimonadia</taxon>
        <taxon>Gemmatimonadales</taxon>
        <taxon>Gemmatimonadaceae</taxon>
        <taxon>environmental samples</taxon>
    </lineage>
</organism>
<feature type="compositionally biased region" description="Polar residues" evidence="1">
    <location>
        <begin position="70"/>
        <end position="88"/>
    </location>
</feature>
<evidence type="ECO:0000313" key="2">
    <source>
        <dbReference type="EMBL" id="CAA9303965.1"/>
    </source>
</evidence>
<dbReference type="AlphaFoldDB" id="A0A6J4KGB9"/>
<name>A0A6J4KGB9_9BACT</name>
<evidence type="ECO:0000256" key="1">
    <source>
        <dbReference type="SAM" id="MobiDB-lite"/>
    </source>
</evidence>
<proteinExistence type="predicted"/>
<feature type="region of interest" description="Disordered" evidence="1">
    <location>
        <begin position="27"/>
        <end position="107"/>
    </location>
</feature>
<dbReference type="EMBL" id="CADCTU010000233">
    <property type="protein sequence ID" value="CAA9303965.1"/>
    <property type="molecule type" value="Genomic_DNA"/>
</dbReference>